<dbReference type="RefSeq" id="WP_148451652.1">
    <property type="nucleotide sequence ID" value="NZ_VSDO01000002.1"/>
</dbReference>
<dbReference type="OrthoDB" id="9810372at2"/>
<sequence length="308" mass="31832">MKYAVGIDIGGTKTAIGLVDAGGAVLLKHSLPTDHTVSPAEMVDRIASAIRELTAKAGIDLAADVLGIGIGAPGPLNTRLGQIVEPPNMPGWWGFPVVESFRRHFPALDIAFENDATAAALAEKWQGAAKQADHFVFITISTGIGAGIYSHGRLLTGATGNAGDVGHFVIDPAAGTCVCGQRGCWEHIASGTAVARQASELLGRPVTSKEAFDLAASGTEPRITAWIDQVFRYIGIGCVTLINTLDPELLVIGGGVSQVGAPLFDAVKAYVARHALNPSGRQTPVVPAALHQDAGLIGAAALVHVAYK</sequence>
<dbReference type="Pfam" id="PF00480">
    <property type="entry name" value="ROK"/>
    <property type="match status" value="1"/>
</dbReference>
<comment type="similarity">
    <text evidence="1">Belongs to the ROK (NagC/XylR) family.</text>
</comment>
<evidence type="ECO:0000256" key="1">
    <source>
        <dbReference type="ARBA" id="ARBA00006479"/>
    </source>
</evidence>
<dbReference type="Proteomes" id="UP000325218">
    <property type="component" value="Unassembled WGS sequence"/>
</dbReference>
<dbReference type="CDD" id="cd24068">
    <property type="entry name" value="ASKHA_NBD_ROK_FnNanK-like"/>
    <property type="match status" value="1"/>
</dbReference>
<dbReference type="EMBL" id="VSDO01000002">
    <property type="protein sequence ID" value="TYA13053.1"/>
    <property type="molecule type" value="Genomic_DNA"/>
</dbReference>
<keyword evidence="3" id="KW-1185">Reference proteome</keyword>
<protein>
    <submittedName>
        <fullName evidence="2">ROK family protein</fullName>
    </submittedName>
</protein>
<dbReference type="InterPro" id="IPR043129">
    <property type="entry name" value="ATPase_NBD"/>
</dbReference>
<dbReference type="PROSITE" id="PS01125">
    <property type="entry name" value="ROK"/>
    <property type="match status" value="1"/>
</dbReference>
<name>A0A5D0CT80_9BACL</name>
<proteinExistence type="inferred from homology"/>
<accession>A0A5D0CT80</accession>
<dbReference type="PANTHER" id="PTHR18964:SF149">
    <property type="entry name" value="BIFUNCTIONAL UDP-N-ACETYLGLUCOSAMINE 2-EPIMERASE_N-ACETYLMANNOSAMINE KINASE"/>
    <property type="match status" value="1"/>
</dbReference>
<dbReference type="PANTHER" id="PTHR18964">
    <property type="entry name" value="ROK (REPRESSOR, ORF, KINASE) FAMILY"/>
    <property type="match status" value="1"/>
</dbReference>
<dbReference type="InterPro" id="IPR049874">
    <property type="entry name" value="ROK_cs"/>
</dbReference>
<dbReference type="AlphaFoldDB" id="A0A5D0CT80"/>
<reference evidence="2 3" key="1">
    <citation type="submission" date="2019-08" db="EMBL/GenBank/DDBJ databases">
        <title>Genome sequencing of Paenibacillus faecis DSM 23593(T).</title>
        <authorList>
            <person name="Kook J.-K."/>
            <person name="Park S.-N."/>
            <person name="Lim Y.K."/>
        </authorList>
    </citation>
    <scope>NUCLEOTIDE SEQUENCE [LARGE SCALE GENOMIC DNA]</scope>
    <source>
        <strain evidence="2 3">DSM 23593</strain>
    </source>
</reference>
<dbReference type="Gene3D" id="3.30.420.40">
    <property type="match status" value="2"/>
</dbReference>
<dbReference type="InterPro" id="IPR000600">
    <property type="entry name" value="ROK"/>
</dbReference>
<gene>
    <name evidence="2" type="ORF">FRY98_10245</name>
</gene>
<organism evidence="2 3">
    <name type="scientific">Paenibacillus faecis</name>
    <dbReference type="NCBI Taxonomy" id="862114"/>
    <lineage>
        <taxon>Bacteria</taxon>
        <taxon>Bacillati</taxon>
        <taxon>Bacillota</taxon>
        <taxon>Bacilli</taxon>
        <taxon>Bacillales</taxon>
        <taxon>Paenibacillaceae</taxon>
        <taxon>Paenibacillus</taxon>
    </lineage>
</organism>
<comment type="caution">
    <text evidence="2">The sequence shown here is derived from an EMBL/GenBank/DDBJ whole genome shotgun (WGS) entry which is preliminary data.</text>
</comment>
<evidence type="ECO:0000313" key="2">
    <source>
        <dbReference type="EMBL" id="TYA13053.1"/>
    </source>
</evidence>
<evidence type="ECO:0000313" key="3">
    <source>
        <dbReference type="Proteomes" id="UP000325218"/>
    </source>
</evidence>
<dbReference type="SUPFAM" id="SSF53067">
    <property type="entry name" value="Actin-like ATPase domain"/>
    <property type="match status" value="1"/>
</dbReference>